<keyword evidence="7" id="KW-1185">Reference proteome</keyword>
<dbReference type="GO" id="GO:0003677">
    <property type="term" value="F:DNA binding"/>
    <property type="evidence" value="ECO:0007669"/>
    <property type="project" value="UniProtKB-UniRule"/>
</dbReference>
<dbReference type="PANTHER" id="PTHR30055:SF238">
    <property type="entry name" value="MYCOFACTOCIN BIOSYNTHESIS TRANSCRIPTIONAL REGULATOR MFTR-RELATED"/>
    <property type="match status" value="1"/>
</dbReference>
<dbReference type="InterPro" id="IPR009057">
    <property type="entry name" value="Homeodomain-like_sf"/>
</dbReference>
<dbReference type="PROSITE" id="PS01081">
    <property type="entry name" value="HTH_TETR_1"/>
    <property type="match status" value="1"/>
</dbReference>
<evidence type="ECO:0000256" key="3">
    <source>
        <dbReference type="ARBA" id="ARBA00023163"/>
    </source>
</evidence>
<reference evidence="7" key="1">
    <citation type="submission" date="2023-07" db="EMBL/GenBank/DDBJ databases">
        <title>30 novel species of actinomycetes from the DSMZ collection.</title>
        <authorList>
            <person name="Nouioui I."/>
        </authorList>
    </citation>
    <scope>NUCLEOTIDE SEQUENCE [LARGE SCALE GENOMIC DNA]</scope>
    <source>
        <strain evidence="7">DSM 41981</strain>
    </source>
</reference>
<keyword evidence="2 4" id="KW-0238">DNA-binding</keyword>
<comment type="caution">
    <text evidence="6">The sequence shown here is derived from an EMBL/GenBank/DDBJ whole genome shotgun (WGS) entry which is preliminary data.</text>
</comment>
<dbReference type="SUPFAM" id="SSF46689">
    <property type="entry name" value="Homeodomain-like"/>
    <property type="match status" value="1"/>
</dbReference>
<dbReference type="Proteomes" id="UP001183535">
    <property type="component" value="Unassembled WGS sequence"/>
</dbReference>
<feature type="DNA-binding region" description="H-T-H motif" evidence="4">
    <location>
        <begin position="29"/>
        <end position="48"/>
    </location>
</feature>
<dbReference type="PRINTS" id="PR00455">
    <property type="entry name" value="HTHTETR"/>
</dbReference>
<evidence type="ECO:0000259" key="5">
    <source>
        <dbReference type="PROSITE" id="PS50977"/>
    </source>
</evidence>
<dbReference type="InterPro" id="IPR001647">
    <property type="entry name" value="HTH_TetR"/>
</dbReference>
<keyword evidence="3" id="KW-0804">Transcription</keyword>
<feature type="domain" description="HTH tetR-type" evidence="5">
    <location>
        <begin position="6"/>
        <end position="66"/>
    </location>
</feature>
<dbReference type="PANTHER" id="PTHR30055">
    <property type="entry name" value="HTH-TYPE TRANSCRIPTIONAL REGULATOR RUTR"/>
    <property type="match status" value="1"/>
</dbReference>
<dbReference type="GO" id="GO:0006355">
    <property type="term" value="P:regulation of DNA-templated transcription"/>
    <property type="evidence" value="ECO:0007669"/>
    <property type="project" value="UniProtKB-ARBA"/>
</dbReference>
<dbReference type="PROSITE" id="PS50977">
    <property type="entry name" value="HTH_TETR_2"/>
    <property type="match status" value="1"/>
</dbReference>
<dbReference type="EMBL" id="JAVRES010000037">
    <property type="protein sequence ID" value="MDT0440134.1"/>
    <property type="molecule type" value="Genomic_DNA"/>
</dbReference>
<accession>A0ABD5F0J4</accession>
<evidence type="ECO:0000256" key="2">
    <source>
        <dbReference type="ARBA" id="ARBA00023125"/>
    </source>
</evidence>
<keyword evidence="1" id="KW-0805">Transcription regulation</keyword>
<dbReference type="Gene3D" id="1.10.357.10">
    <property type="entry name" value="Tetracycline Repressor, domain 2"/>
    <property type="match status" value="1"/>
</dbReference>
<dbReference type="Pfam" id="PF00440">
    <property type="entry name" value="TetR_N"/>
    <property type="match status" value="1"/>
</dbReference>
<sequence>MARWDAGAAERLREAALDLFGEHGYDAVTVTQIAERAGLTRRTFHRHFPDKREILFAGSERLPPAVAEAVLAADPGLPPLRAALSALREVGTEISATVTDAGRRRAIVRSSPELLERERSKSADVTAALRHALEQRGATPAEAHLAARVAAIVSEEAFGRWATAEGPFGECFDGAEEALRAVLAEAT</sequence>
<evidence type="ECO:0000256" key="1">
    <source>
        <dbReference type="ARBA" id="ARBA00023015"/>
    </source>
</evidence>
<organism evidence="6 7">
    <name type="scientific">Streptomyces doudnae</name>
    <dbReference type="NCBI Taxonomy" id="3075536"/>
    <lineage>
        <taxon>Bacteria</taxon>
        <taxon>Bacillati</taxon>
        <taxon>Actinomycetota</taxon>
        <taxon>Actinomycetes</taxon>
        <taxon>Kitasatosporales</taxon>
        <taxon>Streptomycetaceae</taxon>
        <taxon>Streptomyces</taxon>
    </lineage>
</organism>
<dbReference type="RefSeq" id="WP_093836498.1">
    <property type="nucleotide sequence ID" value="NZ_JAVRES010000037.1"/>
</dbReference>
<evidence type="ECO:0000313" key="6">
    <source>
        <dbReference type="EMBL" id="MDT0440134.1"/>
    </source>
</evidence>
<proteinExistence type="predicted"/>
<dbReference type="AlphaFoldDB" id="A0ABD5F0J4"/>
<gene>
    <name evidence="6" type="ORF">RM877_36300</name>
</gene>
<name>A0ABD5F0J4_9ACTN</name>
<dbReference type="InterPro" id="IPR050109">
    <property type="entry name" value="HTH-type_TetR-like_transc_reg"/>
</dbReference>
<evidence type="ECO:0000256" key="4">
    <source>
        <dbReference type="PROSITE-ProRule" id="PRU00335"/>
    </source>
</evidence>
<protein>
    <submittedName>
        <fullName evidence="6">Helix-turn-helix domain-containing protein</fullName>
    </submittedName>
</protein>
<dbReference type="InterPro" id="IPR023772">
    <property type="entry name" value="DNA-bd_HTH_TetR-type_CS"/>
</dbReference>
<evidence type="ECO:0000313" key="7">
    <source>
        <dbReference type="Proteomes" id="UP001183535"/>
    </source>
</evidence>